<feature type="compositionally biased region" description="Basic residues" evidence="1">
    <location>
        <begin position="104"/>
        <end position="128"/>
    </location>
</feature>
<protein>
    <submittedName>
        <fullName evidence="2">Uncharacterized protein</fullName>
    </submittedName>
</protein>
<comment type="caution">
    <text evidence="2">The sequence shown here is derived from an EMBL/GenBank/DDBJ whole genome shotgun (WGS) entry which is preliminary data.</text>
</comment>
<evidence type="ECO:0000256" key="1">
    <source>
        <dbReference type="SAM" id="MobiDB-lite"/>
    </source>
</evidence>
<feature type="compositionally biased region" description="Basic and acidic residues" evidence="1">
    <location>
        <begin position="63"/>
        <end position="75"/>
    </location>
</feature>
<proteinExistence type="predicted"/>
<sequence>GGCERKAQAGRQGVGVPAAAAATGPGDRPGRHRAEAPGARVEAAARDQALQAGEAAALVRRPRGGERPRQGDRVEGAGASGAAEGVHPESADRRRAGETAAAGRGRRQQPAKRLGARRGRRRGGRRAA</sequence>
<reference evidence="2" key="1">
    <citation type="submission" date="2023-10" db="EMBL/GenBank/DDBJ databases">
        <authorList>
            <person name="Chen Y."/>
            <person name="Shah S."/>
            <person name="Dougan E. K."/>
            <person name="Thang M."/>
            <person name="Chan C."/>
        </authorList>
    </citation>
    <scope>NUCLEOTIDE SEQUENCE [LARGE SCALE GENOMIC DNA]</scope>
</reference>
<evidence type="ECO:0000313" key="2">
    <source>
        <dbReference type="EMBL" id="CAK0819807.1"/>
    </source>
</evidence>
<feature type="compositionally biased region" description="Low complexity" evidence="1">
    <location>
        <begin position="9"/>
        <end position="26"/>
    </location>
</feature>
<dbReference type="EMBL" id="CAUYUJ010007175">
    <property type="protein sequence ID" value="CAK0819807.1"/>
    <property type="molecule type" value="Genomic_DNA"/>
</dbReference>
<feature type="non-terminal residue" evidence="2">
    <location>
        <position position="1"/>
    </location>
</feature>
<keyword evidence="3" id="KW-1185">Reference proteome</keyword>
<name>A0ABN9RKY1_9DINO</name>
<accession>A0ABN9RKY1</accession>
<feature type="compositionally biased region" description="Basic and acidic residues" evidence="1">
    <location>
        <begin position="86"/>
        <end position="97"/>
    </location>
</feature>
<organism evidence="2 3">
    <name type="scientific">Prorocentrum cordatum</name>
    <dbReference type="NCBI Taxonomy" id="2364126"/>
    <lineage>
        <taxon>Eukaryota</taxon>
        <taxon>Sar</taxon>
        <taxon>Alveolata</taxon>
        <taxon>Dinophyceae</taxon>
        <taxon>Prorocentrales</taxon>
        <taxon>Prorocentraceae</taxon>
        <taxon>Prorocentrum</taxon>
    </lineage>
</organism>
<dbReference type="Proteomes" id="UP001189429">
    <property type="component" value="Unassembled WGS sequence"/>
</dbReference>
<feature type="region of interest" description="Disordered" evidence="1">
    <location>
        <begin position="1"/>
        <end position="128"/>
    </location>
</feature>
<gene>
    <name evidence="2" type="ORF">PCOR1329_LOCUS21708</name>
</gene>
<feature type="compositionally biased region" description="Low complexity" evidence="1">
    <location>
        <begin position="76"/>
        <end position="85"/>
    </location>
</feature>
<evidence type="ECO:0000313" key="3">
    <source>
        <dbReference type="Proteomes" id="UP001189429"/>
    </source>
</evidence>
<feature type="non-terminal residue" evidence="2">
    <location>
        <position position="128"/>
    </location>
</feature>